<dbReference type="Proteomes" id="UP000095728">
    <property type="component" value="Unassembled WGS sequence"/>
</dbReference>
<feature type="transmembrane region" description="Helical" evidence="1">
    <location>
        <begin position="40"/>
        <end position="58"/>
    </location>
</feature>
<comment type="caution">
    <text evidence="2">The sequence shown here is derived from an EMBL/GenBank/DDBJ whole genome shotgun (WGS) entry which is preliminary data.</text>
</comment>
<dbReference type="EMBL" id="LPNM01000005">
    <property type="protein sequence ID" value="OEJ88595.1"/>
    <property type="molecule type" value="Genomic_DNA"/>
</dbReference>
<proteinExistence type="predicted"/>
<evidence type="ECO:0000313" key="2">
    <source>
        <dbReference type="EMBL" id="OEJ88595.1"/>
    </source>
</evidence>
<reference evidence="3" key="1">
    <citation type="journal article" date="2016" name="Genome Announc.">
        <title>Genome sequences of three species of Hanseniaspora isolated from spontaneous wine fermentations.</title>
        <authorList>
            <person name="Sternes P.R."/>
            <person name="Lee D."/>
            <person name="Kutyna D.R."/>
            <person name="Borneman A.R."/>
        </authorList>
    </citation>
    <scope>NUCLEOTIDE SEQUENCE [LARGE SCALE GENOMIC DNA]</scope>
    <source>
        <strain evidence="3">AWRI3579</strain>
    </source>
</reference>
<feature type="transmembrane region" description="Helical" evidence="1">
    <location>
        <begin position="117"/>
        <end position="134"/>
    </location>
</feature>
<dbReference type="OrthoDB" id="10632581at2759"/>
<keyword evidence="3" id="KW-1185">Reference proteome</keyword>
<gene>
    <name evidence="2" type="ORF">AWRI3579_g759</name>
</gene>
<evidence type="ECO:0000256" key="1">
    <source>
        <dbReference type="SAM" id="Phobius"/>
    </source>
</evidence>
<keyword evidence="1" id="KW-1133">Transmembrane helix</keyword>
<dbReference type="InParanoid" id="A0A1E5RNX9"/>
<organism evidence="2 3">
    <name type="scientific">Hanseniaspora osmophila</name>
    <dbReference type="NCBI Taxonomy" id="56408"/>
    <lineage>
        <taxon>Eukaryota</taxon>
        <taxon>Fungi</taxon>
        <taxon>Dikarya</taxon>
        <taxon>Ascomycota</taxon>
        <taxon>Saccharomycotina</taxon>
        <taxon>Saccharomycetes</taxon>
        <taxon>Saccharomycodales</taxon>
        <taxon>Saccharomycodaceae</taxon>
        <taxon>Hanseniaspora</taxon>
    </lineage>
</organism>
<evidence type="ECO:0000313" key="3">
    <source>
        <dbReference type="Proteomes" id="UP000095728"/>
    </source>
</evidence>
<name>A0A1E5RNX9_9ASCO</name>
<keyword evidence="1" id="KW-0472">Membrane</keyword>
<protein>
    <submittedName>
        <fullName evidence="2">Uncharacterized protein</fullName>
    </submittedName>
</protein>
<sequence>MSAKNNKPEHIDYANGQSLANQVAPSQERNFLQNLLQYRVWQQILGLVLLTLLIKIVYQRNIHKSINLHHLNTLLSNVVAHRNRDLSSAVQSNQNHTPIFGELEFDPEDANPFNKGAMILFGLFCALIFPFVLAF</sequence>
<dbReference type="AlphaFoldDB" id="A0A1E5RNX9"/>
<accession>A0A1E5RNX9</accession>
<keyword evidence="1" id="KW-0812">Transmembrane</keyword>